<evidence type="ECO:0000313" key="2">
    <source>
        <dbReference type="EMBL" id="KAF2643380.1"/>
    </source>
</evidence>
<gene>
    <name evidence="2" type="ORF">P280DRAFT_251496</name>
</gene>
<feature type="compositionally biased region" description="Polar residues" evidence="1">
    <location>
        <begin position="214"/>
        <end position="225"/>
    </location>
</feature>
<accession>A0A6A6S716</accession>
<feature type="region of interest" description="Disordered" evidence="1">
    <location>
        <begin position="282"/>
        <end position="305"/>
    </location>
</feature>
<feature type="region of interest" description="Disordered" evidence="1">
    <location>
        <begin position="1"/>
        <end position="87"/>
    </location>
</feature>
<dbReference type="AlphaFoldDB" id="A0A6A6S716"/>
<reference evidence="2" key="1">
    <citation type="journal article" date="2020" name="Stud. Mycol.">
        <title>101 Dothideomycetes genomes: a test case for predicting lifestyles and emergence of pathogens.</title>
        <authorList>
            <person name="Haridas S."/>
            <person name="Albert R."/>
            <person name="Binder M."/>
            <person name="Bloem J."/>
            <person name="Labutti K."/>
            <person name="Salamov A."/>
            <person name="Andreopoulos B."/>
            <person name="Baker S."/>
            <person name="Barry K."/>
            <person name="Bills G."/>
            <person name="Bluhm B."/>
            <person name="Cannon C."/>
            <person name="Castanera R."/>
            <person name="Culley D."/>
            <person name="Daum C."/>
            <person name="Ezra D."/>
            <person name="Gonzalez J."/>
            <person name="Henrissat B."/>
            <person name="Kuo A."/>
            <person name="Liang C."/>
            <person name="Lipzen A."/>
            <person name="Lutzoni F."/>
            <person name="Magnuson J."/>
            <person name="Mondo S."/>
            <person name="Nolan M."/>
            <person name="Ohm R."/>
            <person name="Pangilinan J."/>
            <person name="Park H.-J."/>
            <person name="Ramirez L."/>
            <person name="Alfaro M."/>
            <person name="Sun H."/>
            <person name="Tritt A."/>
            <person name="Yoshinaga Y."/>
            <person name="Zwiers L.-H."/>
            <person name="Turgeon B."/>
            <person name="Goodwin S."/>
            <person name="Spatafora J."/>
            <person name="Crous P."/>
            <person name="Grigoriev I."/>
        </authorList>
    </citation>
    <scope>NUCLEOTIDE SEQUENCE</scope>
    <source>
        <strain evidence="2">CBS 473.64</strain>
    </source>
</reference>
<keyword evidence="3" id="KW-1185">Reference proteome</keyword>
<feature type="compositionally biased region" description="Basic residues" evidence="1">
    <location>
        <begin position="118"/>
        <end position="143"/>
    </location>
</feature>
<feature type="compositionally biased region" description="Basic and acidic residues" evidence="1">
    <location>
        <begin position="45"/>
        <end position="84"/>
    </location>
</feature>
<dbReference type="EMBL" id="MU006780">
    <property type="protein sequence ID" value="KAF2643380.1"/>
    <property type="molecule type" value="Genomic_DNA"/>
</dbReference>
<name>A0A6A6S716_9PLEO</name>
<dbReference type="Proteomes" id="UP000799753">
    <property type="component" value="Unassembled WGS sequence"/>
</dbReference>
<feature type="compositionally biased region" description="Basic and acidic residues" evidence="1">
    <location>
        <begin position="21"/>
        <end position="38"/>
    </location>
</feature>
<protein>
    <submittedName>
        <fullName evidence="2">Uncharacterized protein</fullName>
    </submittedName>
</protein>
<evidence type="ECO:0000256" key="1">
    <source>
        <dbReference type="SAM" id="MobiDB-lite"/>
    </source>
</evidence>
<dbReference type="OrthoDB" id="3944683at2759"/>
<feature type="compositionally biased region" description="Polar residues" evidence="1">
    <location>
        <begin position="282"/>
        <end position="291"/>
    </location>
</feature>
<organism evidence="2 3">
    <name type="scientific">Massarina eburnea CBS 473.64</name>
    <dbReference type="NCBI Taxonomy" id="1395130"/>
    <lineage>
        <taxon>Eukaryota</taxon>
        <taxon>Fungi</taxon>
        <taxon>Dikarya</taxon>
        <taxon>Ascomycota</taxon>
        <taxon>Pezizomycotina</taxon>
        <taxon>Dothideomycetes</taxon>
        <taxon>Pleosporomycetidae</taxon>
        <taxon>Pleosporales</taxon>
        <taxon>Massarineae</taxon>
        <taxon>Massarinaceae</taxon>
        <taxon>Massarina</taxon>
    </lineage>
</organism>
<feature type="compositionally biased region" description="Basic residues" evidence="1">
    <location>
        <begin position="164"/>
        <end position="173"/>
    </location>
</feature>
<feature type="region of interest" description="Disordered" evidence="1">
    <location>
        <begin position="107"/>
        <end position="232"/>
    </location>
</feature>
<sequence>MCFCFPFGLSNNKKRKSSSSGEKKRWDRTPPESLRGDGRGLLAEVEEKRASAERSKSKRSRESPRRERDEFHQQYNRANEDVYRSRAQYRTPMHVEVPDVCYRSVDANSSQETLLNPRRPRSQQHKQKHASQHTLRGHGKRVNSKNVRENPGGWSLFAPSSPKTAKRRDHRHYQTLDSSPRSQRSHRQHHSTYDQDSPESSRPQRHHRSRQHQNGTHRQATPNTSARRDPDRRFAVLAATNTALEDLRREAFAQSSPPPRRERLRRYQGVTIPASSVPYSWDCVSSQTSNGAGYADPSSRHRRRR</sequence>
<evidence type="ECO:0000313" key="3">
    <source>
        <dbReference type="Proteomes" id="UP000799753"/>
    </source>
</evidence>
<proteinExistence type="predicted"/>